<dbReference type="Pfam" id="PF06415">
    <property type="entry name" value="iPGM_N"/>
    <property type="match status" value="1"/>
</dbReference>
<comment type="catalytic activity">
    <reaction evidence="1 8">
        <text>(2R)-2-phosphoglycerate = (2R)-3-phosphoglycerate</text>
        <dbReference type="Rhea" id="RHEA:15901"/>
        <dbReference type="ChEBI" id="CHEBI:58272"/>
        <dbReference type="ChEBI" id="CHEBI:58289"/>
        <dbReference type="EC" id="5.4.2.12"/>
    </reaction>
</comment>
<evidence type="ECO:0000256" key="6">
    <source>
        <dbReference type="ARBA" id="ARBA00023211"/>
    </source>
</evidence>
<dbReference type="GO" id="GO:0030145">
    <property type="term" value="F:manganese ion binding"/>
    <property type="evidence" value="ECO:0007669"/>
    <property type="project" value="UniProtKB-UniRule"/>
</dbReference>
<dbReference type="GO" id="GO:0005829">
    <property type="term" value="C:cytosol"/>
    <property type="evidence" value="ECO:0007669"/>
    <property type="project" value="TreeGrafter"/>
</dbReference>
<dbReference type="GO" id="GO:0004619">
    <property type="term" value="F:phosphoglycerate mutase activity"/>
    <property type="evidence" value="ECO:0007669"/>
    <property type="project" value="UniProtKB-UniRule"/>
</dbReference>
<dbReference type="STRING" id="1797690.A3B23_00215"/>
<dbReference type="Gene3D" id="3.40.1450.10">
    <property type="entry name" value="BPG-independent phosphoglycerate mutase, domain B"/>
    <property type="match status" value="1"/>
</dbReference>
<dbReference type="GO" id="GO:0006096">
    <property type="term" value="P:glycolytic process"/>
    <property type="evidence" value="ECO:0007669"/>
    <property type="project" value="UniProtKB-UniRule"/>
</dbReference>
<feature type="binding site" evidence="8 10">
    <location>
        <position position="13"/>
    </location>
    <ligand>
        <name>Mn(2+)</name>
        <dbReference type="ChEBI" id="CHEBI:29035"/>
        <label>2</label>
    </ligand>
</feature>
<dbReference type="Pfam" id="PF01676">
    <property type="entry name" value="Metalloenzyme"/>
    <property type="match status" value="1"/>
</dbReference>
<comment type="cofactor">
    <cofactor evidence="8">
        <name>Mn(2+)</name>
        <dbReference type="ChEBI" id="CHEBI:29035"/>
    </cofactor>
    <text evidence="8">Binds 2 manganese ions per subunit.</text>
</comment>
<feature type="binding site" evidence="8 10">
    <location>
        <position position="468"/>
    </location>
    <ligand>
        <name>Mn(2+)</name>
        <dbReference type="ChEBI" id="CHEBI:29035"/>
        <label>2</label>
    </ligand>
</feature>
<evidence type="ECO:0000256" key="3">
    <source>
        <dbReference type="ARBA" id="ARBA00008819"/>
    </source>
</evidence>
<keyword evidence="6 8" id="KW-0464">Manganese</keyword>
<dbReference type="InterPro" id="IPR006124">
    <property type="entry name" value="Metalloenzyme"/>
</dbReference>
<feature type="domain" description="Metalloenzyme" evidence="11">
    <location>
        <begin position="6"/>
        <end position="534"/>
    </location>
</feature>
<dbReference type="SUPFAM" id="SSF53649">
    <property type="entry name" value="Alkaline phosphatase-like"/>
    <property type="match status" value="1"/>
</dbReference>
<comment type="caution">
    <text evidence="8">Lacks conserved residue(s) required for the propagation of feature annotation.</text>
</comment>
<feature type="active site" description="Phosphoserine intermediate" evidence="8 9">
    <location>
        <position position="63"/>
    </location>
</feature>
<organism evidence="13 14">
    <name type="scientific">Candidatus Colwellbacteria bacterium RIFCSPLOWO2_01_FULL_48_10</name>
    <dbReference type="NCBI Taxonomy" id="1797690"/>
    <lineage>
        <taxon>Bacteria</taxon>
        <taxon>Candidatus Colwelliibacteriota</taxon>
    </lineage>
</organism>
<evidence type="ECO:0000256" key="5">
    <source>
        <dbReference type="ARBA" id="ARBA00023152"/>
    </source>
</evidence>
<evidence type="ECO:0000313" key="14">
    <source>
        <dbReference type="Proteomes" id="UP000178744"/>
    </source>
</evidence>
<dbReference type="Gene3D" id="3.40.720.10">
    <property type="entry name" value="Alkaline Phosphatase, subunit A"/>
    <property type="match status" value="1"/>
</dbReference>
<name>A0A1G1Z724_9BACT</name>
<evidence type="ECO:0000256" key="2">
    <source>
        <dbReference type="ARBA" id="ARBA00004798"/>
    </source>
</evidence>
<feature type="binding site" evidence="8 10">
    <location>
        <position position="63"/>
    </location>
    <ligand>
        <name>Mn(2+)</name>
        <dbReference type="ChEBI" id="CHEBI:29035"/>
        <label>2</label>
    </ligand>
</feature>
<dbReference type="AlphaFoldDB" id="A0A1G1Z724"/>
<dbReference type="HAMAP" id="MF_01038">
    <property type="entry name" value="GpmI"/>
    <property type="match status" value="1"/>
</dbReference>
<dbReference type="InterPro" id="IPR036646">
    <property type="entry name" value="PGAM_B_sf"/>
</dbReference>
<dbReference type="PIRSF" id="PIRSF001492">
    <property type="entry name" value="IPGAM"/>
    <property type="match status" value="1"/>
</dbReference>
<evidence type="ECO:0000256" key="1">
    <source>
        <dbReference type="ARBA" id="ARBA00000370"/>
    </source>
</evidence>
<dbReference type="GO" id="GO:0006007">
    <property type="term" value="P:glucose catabolic process"/>
    <property type="evidence" value="ECO:0007669"/>
    <property type="project" value="InterPro"/>
</dbReference>
<accession>A0A1G1Z724</accession>
<evidence type="ECO:0000256" key="4">
    <source>
        <dbReference type="ARBA" id="ARBA00022723"/>
    </source>
</evidence>
<feature type="binding site" evidence="8">
    <location>
        <position position="188"/>
    </location>
    <ligand>
        <name>substrate</name>
    </ligand>
</feature>
<comment type="subunit">
    <text evidence="8">Monomer.</text>
</comment>
<dbReference type="EMBL" id="MHIY01000003">
    <property type="protein sequence ID" value="OGY60314.1"/>
    <property type="molecule type" value="Genomic_DNA"/>
</dbReference>
<reference evidence="13 14" key="1">
    <citation type="journal article" date="2016" name="Nat. Commun.">
        <title>Thousands of microbial genomes shed light on interconnected biogeochemical processes in an aquifer system.</title>
        <authorList>
            <person name="Anantharaman K."/>
            <person name="Brown C.T."/>
            <person name="Hug L.A."/>
            <person name="Sharon I."/>
            <person name="Castelle C.J."/>
            <person name="Probst A.J."/>
            <person name="Thomas B.C."/>
            <person name="Singh A."/>
            <person name="Wilkins M.J."/>
            <person name="Karaoz U."/>
            <person name="Brodie E.L."/>
            <person name="Williams K.H."/>
            <person name="Hubbard S.S."/>
            <person name="Banfield J.F."/>
        </authorList>
    </citation>
    <scope>NUCLEOTIDE SEQUENCE [LARGE SCALE GENOMIC DNA]</scope>
</reference>
<evidence type="ECO:0000259" key="11">
    <source>
        <dbReference type="Pfam" id="PF01676"/>
    </source>
</evidence>
<dbReference type="InterPro" id="IPR011258">
    <property type="entry name" value="BPG-indep_PGM_N"/>
</dbReference>
<evidence type="ECO:0000313" key="13">
    <source>
        <dbReference type="EMBL" id="OGY60314.1"/>
    </source>
</evidence>
<dbReference type="SUPFAM" id="SSF64158">
    <property type="entry name" value="2,3-Bisphosphoglycerate-independent phosphoglycerate mutase, substrate-binding domain"/>
    <property type="match status" value="1"/>
</dbReference>
<comment type="caution">
    <text evidence="13">The sequence shown here is derived from an EMBL/GenBank/DDBJ whole genome shotgun (WGS) entry which is preliminary data.</text>
</comment>
<feature type="binding site" evidence="8">
    <location>
        <position position="194"/>
    </location>
    <ligand>
        <name>substrate</name>
    </ligand>
</feature>
<dbReference type="PANTHER" id="PTHR31637">
    <property type="entry name" value="2,3-BISPHOSPHOGLYCERATE-INDEPENDENT PHOSPHOGLYCERATE MUTASE"/>
    <property type="match status" value="1"/>
</dbReference>
<dbReference type="InterPro" id="IPR017850">
    <property type="entry name" value="Alkaline_phosphatase_core_sf"/>
</dbReference>
<evidence type="ECO:0000256" key="7">
    <source>
        <dbReference type="ARBA" id="ARBA00023235"/>
    </source>
</evidence>
<dbReference type="Proteomes" id="UP000178744">
    <property type="component" value="Unassembled WGS sequence"/>
</dbReference>
<comment type="pathway">
    <text evidence="2 8">Carbohydrate degradation; glycolysis; pyruvate from D-glyceraldehyde 3-phosphate: step 3/5.</text>
</comment>
<dbReference type="CDD" id="cd16010">
    <property type="entry name" value="iPGM"/>
    <property type="match status" value="1"/>
</dbReference>
<feature type="binding site" evidence="8 10">
    <location>
        <position position="467"/>
    </location>
    <ligand>
        <name>Mn(2+)</name>
        <dbReference type="ChEBI" id="CHEBI:29035"/>
        <label>2</label>
    </ligand>
</feature>
<keyword evidence="5 8" id="KW-0324">Glycolysis</keyword>
<feature type="binding site" evidence="8 10">
    <location>
        <position position="486"/>
    </location>
    <ligand>
        <name>Mn(2+)</name>
        <dbReference type="ChEBI" id="CHEBI:29035"/>
        <label>1</label>
    </ligand>
</feature>
<keyword evidence="4 8" id="KW-0479">Metal-binding</keyword>
<dbReference type="UniPathway" id="UPA00109">
    <property type="reaction ID" value="UER00186"/>
</dbReference>
<feature type="binding site" evidence="8 10">
    <location>
        <position position="430"/>
    </location>
    <ligand>
        <name>Mn(2+)</name>
        <dbReference type="ChEBI" id="CHEBI:29035"/>
        <label>1</label>
    </ligand>
</feature>
<evidence type="ECO:0000256" key="9">
    <source>
        <dbReference type="PIRSR" id="PIRSR001492-1"/>
    </source>
</evidence>
<proteinExistence type="inferred from homology"/>
<feature type="binding site" evidence="8 10">
    <location>
        <position position="426"/>
    </location>
    <ligand>
        <name>Mn(2+)</name>
        <dbReference type="ChEBI" id="CHEBI:29035"/>
        <label>1</label>
    </ligand>
</feature>
<evidence type="ECO:0000259" key="12">
    <source>
        <dbReference type="Pfam" id="PF06415"/>
    </source>
</evidence>
<feature type="domain" description="BPG-independent PGAM N-terminal" evidence="12">
    <location>
        <begin position="83"/>
        <end position="323"/>
    </location>
</feature>
<protein>
    <recommendedName>
        <fullName evidence="8">2,3-bisphosphoglycerate-independent phosphoglycerate mutase</fullName>
        <shortName evidence="8">BPG-independent PGAM</shortName>
        <shortName evidence="8">Phosphoglyceromutase</shortName>
        <shortName evidence="8">iPGM</shortName>
        <ecNumber evidence="8">5.4.2.12</ecNumber>
    </recommendedName>
</protein>
<gene>
    <name evidence="8" type="primary">gpmI</name>
    <name evidence="13" type="ORF">A3B23_00215</name>
</gene>
<keyword evidence="7 8" id="KW-0413">Isomerase</keyword>
<evidence type="ECO:0000256" key="10">
    <source>
        <dbReference type="PIRSR" id="PIRSR001492-3"/>
    </source>
</evidence>
<dbReference type="InterPro" id="IPR005995">
    <property type="entry name" value="Pgm_bpd_ind"/>
</dbReference>
<comment type="function">
    <text evidence="8">Catalyzes the interconversion of 2-phosphoglycerate and 3-phosphoglycerate.</text>
</comment>
<feature type="binding site" evidence="8">
    <location>
        <position position="359"/>
    </location>
    <ligand>
        <name>substrate</name>
    </ligand>
</feature>
<comment type="similarity">
    <text evidence="3 8">Belongs to the BPG-independent phosphoglycerate mutase family.</text>
</comment>
<dbReference type="EC" id="5.4.2.12" evidence="8"/>
<feature type="binding site" evidence="8">
    <location>
        <position position="124"/>
    </location>
    <ligand>
        <name>substrate</name>
    </ligand>
</feature>
<evidence type="ECO:0000256" key="8">
    <source>
        <dbReference type="HAMAP-Rule" id="MF_01038"/>
    </source>
</evidence>
<sequence>MSTRRTIVMVVMDGWGIGKKDDSNPIYIANPKNIDYIKRHFPAGALQASSIAVGLPWNEEGNSEVGHLTLGAGRVIYQHFPRISLAIKNGSFFENKVLMEAIKVAKAKGKNVNFVGILTEGNVHAAMDHVNGLIRLAQEAKLLRVNFHFFTDGKDGPPKNALALLDKVRAEAAKIGYDGVHIGSIGGRYYGMDRDQHWNRTERAYMAITGQNDTNIRMGTNDSPQVDAGGAENLNIERFKDLKIDPKEIIEASYKQGLTDEFVEPKTADPEGTVKDGDSVIFFNYREDSMRQLVEMFLNPSAVSQAISPLKDLHMASFTEYSKKFGIPVAFPPENVLNPLGSVLSENGKVQLRIAETNKYAHVTYFFNGFVEQPFPNEYRVLIPSQNVARYDEFPEMMAKDITARAIEAVSENAYDFILINYANTDIVAHTGNFNATLKAVATVDEQIGKLMDEVLRADGVMLITSDHGNAERLRDPVTGLPETKHDSSAVPVYVIANELKKEKDNFEVETSEHEVAGILSDVAPTILELMGIPQPAEMTGVSLMKLLR</sequence>
<dbReference type="PANTHER" id="PTHR31637:SF0">
    <property type="entry name" value="2,3-BISPHOSPHOGLYCERATE-INDEPENDENT PHOSPHOGLYCERATE MUTASE"/>
    <property type="match status" value="1"/>
</dbReference>